<dbReference type="Gene3D" id="3.40.1550.10">
    <property type="entry name" value="CheC-like"/>
    <property type="match status" value="1"/>
</dbReference>
<dbReference type="GO" id="GO:0006935">
    <property type="term" value="P:chemotaxis"/>
    <property type="evidence" value="ECO:0007669"/>
    <property type="project" value="UniProtKB-KW"/>
</dbReference>
<keyword evidence="1" id="KW-0145">Chemotaxis</keyword>
<name>A0A3T0D3U2_9FIRM</name>
<dbReference type="EMBL" id="CP034791">
    <property type="protein sequence ID" value="AZT89779.1"/>
    <property type="molecule type" value="Genomic_DNA"/>
</dbReference>
<evidence type="ECO:0000313" key="5">
    <source>
        <dbReference type="Proteomes" id="UP000282930"/>
    </source>
</evidence>
<evidence type="ECO:0000259" key="3">
    <source>
        <dbReference type="Pfam" id="PF04509"/>
    </source>
</evidence>
<evidence type="ECO:0000313" key="4">
    <source>
        <dbReference type="EMBL" id="AZT89779.1"/>
    </source>
</evidence>
<dbReference type="RefSeq" id="WP_127351368.1">
    <property type="nucleotide sequence ID" value="NZ_CP034791.1"/>
</dbReference>
<accession>A0A3T0D3U2</accession>
<keyword evidence="5" id="KW-1185">Reference proteome</keyword>
<organism evidence="4 5">
    <name type="scientific">Caldicellulosiruptor changbaiensis</name>
    <dbReference type="NCBI Taxonomy" id="1222016"/>
    <lineage>
        <taxon>Bacteria</taxon>
        <taxon>Bacillati</taxon>
        <taxon>Bacillota</taxon>
        <taxon>Bacillota incertae sedis</taxon>
        <taxon>Caldicellulosiruptorales</taxon>
        <taxon>Caldicellulosiruptoraceae</taxon>
        <taxon>Caldicellulosiruptor</taxon>
    </lineage>
</organism>
<evidence type="ECO:0000256" key="1">
    <source>
        <dbReference type="ARBA" id="ARBA00022500"/>
    </source>
</evidence>
<sequence length="205" mass="22045">MNFSSNEINEMYLDVLRELGNIGTGNAISALAMMIGRRIDMKVPVVKMVDLKEVPEILGGAEIPVVGILLNVEGDIDGFIMLVMSQASAHILVNMLLGTSLNGYSEFTDIEKSALTEIGNILAGAYLTALASLTGFKMIQSVPQLAEDMAGAILSFPAIQFGETGDNALYIETEIFESSSRIVADFFLIPTIESYQKMLKALGVA</sequence>
<protein>
    <submittedName>
        <fullName evidence="4">Chemotaxis protein CheC</fullName>
    </submittedName>
</protein>
<feature type="domain" description="CheC-like protein" evidence="3">
    <location>
        <begin position="11"/>
        <end position="47"/>
    </location>
</feature>
<dbReference type="Pfam" id="PF04509">
    <property type="entry name" value="CheC"/>
    <property type="match status" value="2"/>
</dbReference>
<dbReference type="SUPFAM" id="SSF103039">
    <property type="entry name" value="CheC-like"/>
    <property type="match status" value="1"/>
</dbReference>
<dbReference type="KEGG" id="ccha:ELD05_03425"/>
<dbReference type="PANTHER" id="PTHR43693:SF1">
    <property type="entry name" value="PROTEIN PHOSPHATASE CHEZ"/>
    <property type="match status" value="1"/>
</dbReference>
<dbReference type="CDD" id="cd17909">
    <property type="entry name" value="CheC_ClassI"/>
    <property type="match status" value="1"/>
</dbReference>
<gene>
    <name evidence="4" type="ORF">ELD05_03425</name>
</gene>
<dbReference type="AlphaFoldDB" id="A0A3T0D3U2"/>
<proteinExistence type="predicted"/>
<feature type="domain" description="CheC-like protein" evidence="3">
    <location>
        <begin position="110"/>
        <end position="145"/>
    </location>
</feature>
<dbReference type="InterPro" id="IPR007597">
    <property type="entry name" value="CheC"/>
</dbReference>
<evidence type="ECO:0000256" key="2">
    <source>
        <dbReference type="ARBA" id="ARBA00022801"/>
    </source>
</evidence>
<reference evidence="4 5" key="1">
    <citation type="submission" date="2018-12" db="EMBL/GenBank/DDBJ databases">
        <title>Genome sequence from the cellulolytic species, Caldicellulosiruptor changbaiensis.</title>
        <authorList>
            <person name="Blumer-Schuette S.E."/>
            <person name="Mendoza C."/>
        </authorList>
    </citation>
    <scope>NUCLEOTIDE SEQUENCE [LARGE SCALE GENOMIC DNA]</scope>
    <source>
        <strain evidence="4 5">CBS-Z</strain>
    </source>
</reference>
<dbReference type="GO" id="GO:0016787">
    <property type="term" value="F:hydrolase activity"/>
    <property type="evidence" value="ECO:0007669"/>
    <property type="project" value="UniProtKB-KW"/>
</dbReference>
<dbReference type="InterPro" id="IPR028976">
    <property type="entry name" value="CheC-like_sf"/>
</dbReference>
<keyword evidence="2" id="KW-0378">Hydrolase</keyword>
<dbReference type="InterPro" id="IPR050992">
    <property type="entry name" value="CheZ_family_phosphatases"/>
</dbReference>
<dbReference type="PANTHER" id="PTHR43693">
    <property type="entry name" value="PROTEIN PHOSPHATASE CHEZ"/>
    <property type="match status" value="1"/>
</dbReference>
<dbReference type="Proteomes" id="UP000282930">
    <property type="component" value="Chromosome"/>
</dbReference>